<dbReference type="InterPro" id="IPR011333">
    <property type="entry name" value="SKP1/BTB/POZ_sf"/>
</dbReference>
<evidence type="ECO:0000256" key="1">
    <source>
        <dbReference type="SAM" id="MobiDB-lite"/>
    </source>
</evidence>
<proteinExistence type="predicted"/>
<dbReference type="SUPFAM" id="SSF54695">
    <property type="entry name" value="POZ domain"/>
    <property type="match status" value="1"/>
</dbReference>
<evidence type="ECO:0000313" key="3">
    <source>
        <dbReference type="EMBL" id="KAF7189526.1"/>
    </source>
</evidence>
<feature type="region of interest" description="Disordered" evidence="1">
    <location>
        <begin position="1"/>
        <end position="28"/>
    </location>
</feature>
<dbReference type="Pfam" id="PF00651">
    <property type="entry name" value="BTB"/>
    <property type="match status" value="1"/>
</dbReference>
<feature type="domain" description="BTB" evidence="2">
    <location>
        <begin position="107"/>
        <end position="173"/>
    </location>
</feature>
<gene>
    <name evidence="3" type="ORF">HII31_09166</name>
</gene>
<evidence type="ECO:0000313" key="4">
    <source>
        <dbReference type="Proteomes" id="UP000660729"/>
    </source>
</evidence>
<comment type="caution">
    <text evidence="3">The sequence shown here is derived from an EMBL/GenBank/DDBJ whole genome shotgun (WGS) entry which is preliminary data.</text>
</comment>
<keyword evidence="4" id="KW-1185">Reference proteome</keyword>
<protein>
    <recommendedName>
        <fullName evidence="2">BTB domain-containing protein</fullName>
    </recommendedName>
</protein>
<dbReference type="EMBL" id="JABCIY010000185">
    <property type="protein sequence ID" value="KAF7189526.1"/>
    <property type="molecule type" value="Genomic_DNA"/>
</dbReference>
<dbReference type="PANTHER" id="PTHR47843:SF5">
    <property type="entry name" value="BTB_POZ DOMAIN PROTEIN"/>
    <property type="match status" value="1"/>
</dbReference>
<dbReference type="PANTHER" id="PTHR47843">
    <property type="entry name" value="BTB DOMAIN-CONTAINING PROTEIN-RELATED"/>
    <property type="match status" value="1"/>
</dbReference>
<evidence type="ECO:0000259" key="2">
    <source>
        <dbReference type="PROSITE" id="PS50097"/>
    </source>
</evidence>
<dbReference type="OrthoDB" id="3649185at2759"/>
<dbReference type="Gene3D" id="3.30.710.10">
    <property type="entry name" value="Potassium Channel Kv1.1, Chain A"/>
    <property type="match status" value="1"/>
</dbReference>
<dbReference type="PROSITE" id="PS50097">
    <property type="entry name" value="BTB"/>
    <property type="match status" value="1"/>
</dbReference>
<name>A0A8H6RBG2_9PEZI</name>
<dbReference type="AlphaFoldDB" id="A0A8H6RBG2"/>
<dbReference type="CDD" id="cd18186">
    <property type="entry name" value="BTB_POZ_ZBTB_KLHL-like"/>
    <property type="match status" value="1"/>
</dbReference>
<accession>A0A8H6RBG2</accession>
<sequence length="342" mass="38039">MNLAPLPQFQRNVRIESKHSSPRSRQAALAFSRCTKGGSPTRASGLPALFLPLSPLPVSNGSRRDRYPDAITMEGIDSSKASPGDLPHGYEPLVGNLGKLLDTGDFSDLQITCDDFQWAVHKAIICTQSDFFNACSKNFKEAEEGVIKLPDDNKHAVDALITYLYKADYDDELAVEDFSPTVFSVHVNTIADKYNIQGLATLAAAKVARRATTEWNTSAFADAIEEMYKTSPESKKGMQKHIVDIAAKHIKELRSKVFGIRFREISDTIAPFSAALLERILDPSVKSNDSHLKGMEHYKCGHCLRKLSMESVDGDSYAIRTCCYCSGRYHERSWAHWQVDEA</sequence>
<organism evidence="3 4">
    <name type="scientific">Pseudocercospora fuligena</name>
    <dbReference type="NCBI Taxonomy" id="685502"/>
    <lineage>
        <taxon>Eukaryota</taxon>
        <taxon>Fungi</taxon>
        <taxon>Dikarya</taxon>
        <taxon>Ascomycota</taxon>
        <taxon>Pezizomycotina</taxon>
        <taxon>Dothideomycetes</taxon>
        <taxon>Dothideomycetidae</taxon>
        <taxon>Mycosphaerellales</taxon>
        <taxon>Mycosphaerellaceae</taxon>
        <taxon>Pseudocercospora</taxon>
    </lineage>
</organism>
<dbReference type="InterPro" id="IPR000210">
    <property type="entry name" value="BTB/POZ_dom"/>
</dbReference>
<reference evidence="3" key="1">
    <citation type="submission" date="2020-04" db="EMBL/GenBank/DDBJ databases">
        <title>Draft genome resource of the tomato pathogen Pseudocercospora fuligena.</title>
        <authorList>
            <person name="Zaccaron A."/>
        </authorList>
    </citation>
    <scope>NUCLEOTIDE SEQUENCE</scope>
    <source>
        <strain evidence="3">PF001</strain>
    </source>
</reference>
<dbReference type="Proteomes" id="UP000660729">
    <property type="component" value="Unassembled WGS sequence"/>
</dbReference>